<dbReference type="InterPro" id="IPR025419">
    <property type="entry name" value="DUF4142"/>
</dbReference>
<evidence type="ECO:0000313" key="3">
    <source>
        <dbReference type="EMBL" id="MEI5686036.1"/>
    </source>
</evidence>
<dbReference type="RefSeq" id="WP_336544436.1">
    <property type="nucleotide sequence ID" value="NZ_JBBBDM010000001.1"/>
</dbReference>
<dbReference type="Pfam" id="PF13628">
    <property type="entry name" value="DUF4142"/>
    <property type="match status" value="1"/>
</dbReference>
<dbReference type="PANTHER" id="PTHR38593:SF1">
    <property type="entry name" value="BLR2558 PROTEIN"/>
    <property type="match status" value="1"/>
</dbReference>
<accession>A0ABU8H0A4</accession>
<dbReference type="PANTHER" id="PTHR38593">
    <property type="entry name" value="BLR2558 PROTEIN"/>
    <property type="match status" value="1"/>
</dbReference>
<evidence type="ECO:0000259" key="2">
    <source>
        <dbReference type="Pfam" id="PF13628"/>
    </source>
</evidence>
<proteinExistence type="predicted"/>
<evidence type="ECO:0000256" key="1">
    <source>
        <dbReference type="SAM" id="SignalP"/>
    </source>
</evidence>
<organism evidence="3 4">
    <name type="scientific">Sphingomonas kyungheensis</name>
    <dbReference type="NCBI Taxonomy" id="1069987"/>
    <lineage>
        <taxon>Bacteria</taxon>
        <taxon>Pseudomonadati</taxon>
        <taxon>Pseudomonadota</taxon>
        <taxon>Alphaproteobacteria</taxon>
        <taxon>Sphingomonadales</taxon>
        <taxon>Sphingomonadaceae</taxon>
        <taxon>Sphingomonas</taxon>
    </lineage>
</organism>
<feature type="domain" description="DUF4142" evidence="2">
    <location>
        <begin position="59"/>
        <end position="195"/>
    </location>
</feature>
<comment type="caution">
    <text evidence="3">The sequence shown here is derived from an EMBL/GenBank/DDBJ whole genome shotgun (WGS) entry which is preliminary data.</text>
</comment>
<dbReference type="PROSITE" id="PS51257">
    <property type="entry name" value="PROKAR_LIPOPROTEIN"/>
    <property type="match status" value="1"/>
</dbReference>
<gene>
    <name evidence="3" type="ORF">V8201_02965</name>
</gene>
<name>A0ABU8H0A4_9SPHN</name>
<reference evidence="3 4" key="1">
    <citation type="journal article" date="2013" name="Int. J. Syst. Evol. Microbiol.">
        <title>Sphingomonas kyungheensis sp. nov., a bacterium with ginsenoside-converting activity isolated from soil of a ginseng field.</title>
        <authorList>
            <person name="Son H.M."/>
            <person name="Yang J.E."/>
            <person name="Park Y."/>
            <person name="Han C.K."/>
            <person name="Kim S.G."/>
            <person name="Kook M."/>
            <person name="Yi T.H."/>
        </authorList>
    </citation>
    <scope>NUCLEOTIDE SEQUENCE [LARGE SCALE GENOMIC DNA]</scope>
    <source>
        <strain evidence="3 4">LMG 26582</strain>
    </source>
</reference>
<protein>
    <submittedName>
        <fullName evidence="3">DUF4142 domain-containing protein</fullName>
    </submittedName>
</protein>
<dbReference type="InterPro" id="IPR012347">
    <property type="entry name" value="Ferritin-like"/>
</dbReference>
<dbReference type="Proteomes" id="UP001367771">
    <property type="component" value="Unassembled WGS sequence"/>
</dbReference>
<keyword evidence="1" id="KW-0732">Signal</keyword>
<evidence type="ECO:0000313" key="4">
    <source>
        <dbReference type="Proteomes" id="UP001367771"/>
    </source>
</evidence>
<dbReference type="EMBL" id="JBBBDM010000001">
    <property type="protein sequence ID" value="MEI5686036.1"/>
    <property type="molecule type" value="Genomic_DNA"/>
</dbReference>
<feature type="signal peptide" evidence="1">
    <location>
        <begin position="1"/>
        <end position="17"/>
    </location>
</feature>
<feature type="chain" id="PRO_5045412913" evidence="1">
    <location>
        <begin position="18"/>
        <end position="197"/>
    </location>
</feature>
<dbReference type="Gene3D" id="1.20.1260.10">
    <property type="match status" value="1"/>
</dbReference>
<sequence length="197" mass="19784">MFKPALMIMSASALALAACGQKTSDTAVANDSPTFDAGNAGVADTNSTAMATPAAVTGNQAFVNMAAASDAFEITTSKLALDNGASAAVKKYANQMISAHTASTDKLKATTASLSPALTPDPTLSAAQQATVDSLKGLKGAAFDTAYIQAQQEAHQQTLDTLKGYAATGDVAALKTFATGLVPTVAAHLNMAKGLKA</sequence>
<keyword evidence="4" id="KW-1185">Reference proteome</keyword>